<feature type="domain" description="EGF-like" evidence="8">
    <location>
        <begin position="121"/>
        <end position="153"/>
    </location>
</feature>
<evidence type="ECO:0000256" key="3">
    <source>
        <dbReference type="ARBA" id="ARBA00022737"/>
    </source>
</evidence>
<dbReference type="InterPro" id="IPR000742">
    <property type="entry name" value="EGF"/>
</dbReference>
<dbReference type="OrthoDB" id="6144928at2759"/>
<dbReference type="Pfam" id="PF00008">
    <property type="entry name" value="EGF"/>
    <property type="match status" value="1"/>
</dbReference>
<dbReference type="GO" id="GO:0005886">
    <property type="term" value="C:plasma membrane"/>
    <property type="evidence" value="ECO:0007669"/>
    <property type="project" value="TreeGrafter"/>
</dbReference>
<evidence type="ECO:0000313" key="9">
    <source>
        <dbReference type="EMBL" id="CAG2214279.1"/>
    </source>
</evidence>
<protein>
    <recommendedName>
        <fullName evidence="8">EGF-like domain-containing protein</fullName>
    </recommendedName>
</protein>
<dbReference type="Proteomes" id="UP000683360">
    <property type="component" value="Unassembled WGS sequence"/>
</dbReference>
<evidence type="ECO:0000256" key="7">
    <source>
        <dbReference type="SAM" id="Phobius"/>
    </source>
</evidence>
<keyword evidence="7" id="KW-0472">Membrane</keyword>
<dbReference type="Gene3D" id="2.10.25.10">
    <property type="entry name" value="Laminin"/>
    <property type="match status" value="2"/>
</dbReference>
<feature type="region of interest" description="Disordered" evidence="6">
    <location>
        <begin position="1"/>
        <end position="32"/>
    </location>
</feature>
<dbReference type="CDD" id="cd00054">
    <property type="entry name" value="EGF_CA"/>
    <property type="match status" value="1"/>
</dbReference>
<dbReference type="GO" id="GO:0007157">
    <property type="term" value="P:heterophilic cell-cell adhesion via plasma membrane cell adhesion molecules"/>
    <property type="evidence" value="ECO:0007669"/>
    <property type="project" value="TreeGrafter"/>
</dbReference>
<evidence type="ECO:0000256" key="2">
    <source>
        <dbReference type="ARBA" id="ARBA00022729"/>
    </source>
</evidence>
<keyword evidence="7" id="KW-1133">Transmembrane helix</keyword>
<evidence type="ECO:0000256" key="4">
    <source>
        <dbReference type="ARBA" id="ARBA00023157"/>
    </source>
</evidence>
<keyword evidence="3" id="KW-0677">Repeat</keyword>
<dbReference type="SMART" id="SM00181">
    <property type="entry name" value="EGF"/>
    <property type="match status" value="2"/>
</dbReference>
<keyword evidence="7" id="KW-0812">Transmembrane</keyword>
<keyword evidence="2" id="KW-0732">Signal</keyword>
<comment type="caution">
    <text evidence="9">The sequence shown here is derived from an EMBL/GenBank/DDBJ whole genome shotgun (WGS) entry which is preliminary data.</text>
</comment>
<dbReference type="InterPro" id="IPR051022">
    <property type="entry name" value="Notch_Cell-Fate_Det"/>
</dbReference>
<evidence type="ECO:0000256" key="6">
    <source>
        <dbReference type="SAM" id="MobiDB-lite"/>
    </source>
</evidence>
<feature type="compositionally biased region" description="Basic and acidic residues" evidence="6">
    <location>
        <begin position="7"/>
        <end position="31"/>
    </location>
</feature>
<dbReference type="PROSITE" id="PS00022">
    <property type="entry name" value="EGF_1"/>
    <property type="match status" value="1"/>
</dbReference>
<evidence type="ECO:0000256" key="1">
    <source>
        <dbReference type="ARBA" id="ARBA00022536"/>
    </source>
</evidence>
<dbReference type="GO" id="GO:0032991">
    <property type="term" value="C:protein-containing complex"/>
    <property type="evidence" value="ECO:0007669"/>
    <property type="project" value="TreeGrafter"/>
</dbReference>
<reference evidence="9" key="1">
    <citation type="submission" date="2021-03" db="EMBL/GenBank/DDBJ databases">
        <authorList>
            <person name="Bekaert M."/>
        </authorList>
    </citation>
    <scope>NUCLEOTIDE SEQUENCE</scope>
</reference>
<keyword evidence="10" id="KW-1185">Reference proteome</keyword>
<dbReference type="GO" id="GO:0045197">
    <property type="term" value="P:establishment or maintenance of epithelial cell apical/basal polarity"/>
    <property type="evidence" value="ECO:0007669"/>
    <property type="project" value="TreeGrafter"/>
</dbReference>
<proteinExistence type="predicted"/>
<comment type="caution">
    <text evidence="5">Lacks conserved residue(s) required for the propagation of feature annotation.</text>
</comment>
<organism evidence="9 10">
    <name type="scientific">Mytilus edulis</name>
    <name type="common">Blue mussel</name>
    <dbReference type="NCBI Taxonomy" id="6550"/>
    <lineage>
        <taxon>Eukaryota</taxon>
        <taxon>Metazoa</taxon>
        <taxon>Spiralia</taxon>
        <taxon>Lophotrochozoa</taxon>
        <taxon>Mollusca</taxon>
        <taxon>Bivalvia</taxon>
        <taxon>Autobranchia</taxon>
        <taxon>Pteriomorphia</taxon>
        <taxon>Mytilida</taxon>
        <taxon>Mytiloidea</taxon>
        <taxon>Mytilidae</taxon>
        <taxon>Mytilinae</taxon>
        <taxon>Mytilus</taxon>
    </lineage>
</organism>
<evidence type="ECO:0000259" key="8">
    <source>
        <dbReference type="PROSITE" id="PS50026"/>
    </source>
</evidence>
<dbReference type="PANTHER" id="PTHR24049:SF22">
    <property type="entry name" value="DROSOPHILA CRUMBS HOMOLOG"/>
    <property type="match status" value="1"/>
</dbReference>
<dbReference type="PROSITE" id="PS50026">
    <property type="entry name" value="EGF_3"/>
    <property type="match status" value="2"/>
</dbReference>
<keyword evidence="1 5" id="KW-0245">EGF-like domain</keyword>
<keyword evidence="4 5" id="KW-1015">Disulfide bond</keyword>
<dbReference type="EMBL" id="CAJPWZ010001405">
    <property type="protein sequence ID" value="CAG2214279.1"/>
    <property type="molecule type" value="Genomic_DNA"/>
</dbReference>
<gene>
    <name evidence="9" type="ORF">MEDL_28120</name>
</gene>
<dbReference type="PANTHER" id="PTHR24049">
    <property type="entry name" value="CRUMBS FAMILY MEMBER"/>
    <property type="match status" value="1"/>
</dbReference>
<feature type="domain" description="EGF-like" evidence="8">
    <location>
        <begin position="81"/>
        <end position="120"/>
    </location>
</feature>
<sequence length="368" mass="42299">MAIDSDANFHKHLPEIRKEDNRKQHTRESEPPGRCSYRLAIILHTSGMSYLIIEEWKDLLTKLESKKQTAHASVVHPHSAIEDPCITRPCANAGTCKWTPGKMPDFKCKCALGYKGKLSECESQPCNEKGYCVSTPKGFICLCTDDFHGTYCEDKTMKNNTDLIITSEEFYEAEIGLGIFGGLVVVIIIILVIHFIRVNKRREDMVVQYKRLLLEEETPPPLPPGMLEVSNLLCYEVFCFACPKWSESLTKYASQEGLQKASSKMEEEPLMSRQRFPTTKKSLDSVWRGSYEEQKPKYRTSRDKPQSLVYPKQYSATRPKSFASLPMQMSHLDQQYSWLPKNTTDQQSTYNNQKKLSTLNEFHHKKVF</sequence>
<accession>A0A8S3SBD3</accession>
<dbReference type="SUPFAM" id="SSF57196">
    <property type="entry name" value="EGF/Laminin"/>
    <property type="match status" value="2"/>
</dbReference>
<name>A0A8S3SBD3_MYTED</name>
<evidence type="ECO:0000256" key="5">
    <source>
        <dbReference type="PROSITE-ProRule" id="PRU00076"/>
    </source>
</evidence>
<dbReference type="CDD" id="cd00053">
    <property type="entry name" value="EGF"/>
    <property type="match status" value="1"/>
</dbReference>
<dbReference type="AlphaFoldDB" id="A0A8S3SBD3"/>
<evidence type="ECO:0000313" key="10">
    <source>
        <dbReference type="Proteomes" id="UP000683360"/>
    </source>
</evidence>
<feature type="disulfide bond" evidence="5">
    <location>
        <begin position="143"/>
        <end position="152"/>
    </location>
</feature>
<feature type="transmembrane region" description="Helical" evidence="7">
    <location>
        <begin position="175"/>
        <end position="196"/>
    </location>
</feature>